<dbReference type="RefSeq" id="WP_147518620.1">
    <property type="nucleotide sequence ID" value="NZ_JACRSO010000005.1"/>
</dbReference>
<evidence type="ECO:0000256" key="1">
    <source>
        <dbReference type="ARBA" id="ARBA00013860"/>
    </source>
</evidence>
<evidence type="ECO:0000313" key="10">
    <source>
        <dbReference type="Proteomes" id="UP000654279"/>
    </source>
</evidence>
<dbReference type="CDD" id="cd16321">
    <property type="entry name" value="MraZ_C"/>
    <property type="match status" value="1"/>
</dbReference>
<dbReference type="GO" id="GO:0000976">
    <property type="term" value="F:transcription cis-regulatory region binding"/>
    <property type="evidence" value="ECO:0007669"/>
    <property type="project" value="TreeGrafter"/>
</dbReference>
<dbReference type="InterPro" id="IPR003444">
    <property type="entry name" value="MraZ"/>
</dbReference>
<evidence type="ECO:0000259" key="8">
    <source>
        <dbReference type="PROSITE" id="PS51740"/>
    </source>
</evidence>
<keyword evidence="4 7" id="KW-0805">Transcription regulation</keyword>
<evidence type="ECO:0000256" key="6">
    <source>
        <dbReference type="ARBA" id="ARBA00023163"/>
    </source>
</evidence>
<dbReference type="CDD" id="cd16320">
    <property type="entry name" value="MraZ_N"/>
    <property type="match status" value="1"/>
</dbReference>
<protein>
    <recommendedName>
        <fullName evidence="1 7">Transcriptional regulator MraZ</fullName>
    </recommendedName>
</protein>
<feature type="domain" description="SpoVT-AbrB" evidence="8">
    <location>
        <begin position="76"/>
        <end position="119"/>
    </location>
</feature>
<dbReference type="InterPro" id="IPR037914">
    <property type="entry name" value="SpoVT-AbrB_sf"/>
</dbReference>
<dbReference type="AlphaFoldDB" id="A0A926HP73"/>
<dbReference type="InterPro" id="IPR035644">
    <property type="entry name" value="MraZ_C"/>
</dbReference>
<comment type="similarity">
    <text evidence="7">Belongs to the MraZ family.</text>
</comment>
<dbReference type="InterPro" id="IPR007159">
    <property type="entry name" value="SpoVT-AbrB_dom"/>
</dbReference>
<dbReference type="SUPFAM" id="SSF89447">
    <property type="entry name" value="AbrB/MazE/MraZ-like"/>
    <property type="match status" value="1"/>
</dbReference>
<dbReference type="PANTHER" id="PTHR34701">
    <property type="entry name" value="TRANSCRIPTIONAL REGULATOR MRAZ"/>
    <property type="match status" value="1"/>
</dbReference>
<comment type="subunit">
    <text evidence="7">Forms oligomers.</text>
</comment>
<comment type="subcellular location">
    <subcellularLocation>
        <location evidence="7">Cytoplasm</location>
        <location evidence="7">Nucleoid</location>
    </subcellularLocation>
</comment>
<sequence length="143" mass="16349">MFYGEYAHTLDAKGRMSMPARYREELGEKFMVTKGINNCLFVFPMGEWNAFADKLRALPTTDKTAQIFLRFLFAGACECELDKQGRILLPASLREFAGLEKEVMVIGAMTRAEIWNRDRWKEYSTAAADEYDEVLAQMAQLGI</sequence>
<dbReference type="GO" id="GO:0005737">
    <property type="term" value="C:cytoplasm"/>
    <property type="evidence" value="ECO:0007669"/>
    <property type="project" value="UniProtKB-UniRule"/>
</dbReference>
<accession>A0A926HP73</accession>
<proteinExistence type="inferred from homology"/>
<dbReference type="PANTHER" id="PTHR34701:SF1">
    <property type="entry name" value="TRANSCRIPTIONAL REGULATOR MRAZ"/>
    <property type="match status" value="1"/>
</dbReference>
<feature type="domain" description="SpoVT-AbrB" evidence="8">
    <location>
        <begin position="5"/>
        <end position="47"/>
    </location>
</feature>
<dbReference type="HAMAP" id="MF_01008">
    <property type="entry name" value="MraZ"/>
    <property type="match status" value="1"/>
</dbReference>
<dbReference type="Gene3D" id="3.40.1550.20">
    <property type="entry name" value="Transcriptional regulator MraZ domain"/>
    <property type="match status" value="1"/>
</dbReference>
<keyword evidence="3" id="KW-0677">Repeat</keyword>
<gene>
    <name evidence="7 9" type="primary">mraZ</name>
    <name evidence="9" type="ORF">H8699_10695</name>
</gene>
<dbReference type="Pfam" id="PF02381">
    <property type="entry name" value="MraZ"/>
    <property type="match status" value="2"/>
</dbReference>
<evidence type="ECO:0000256" key="4">
    <source>
        <dbReference type="ARBA" id="ARBA00023015"/>
    </source>
</evidence>
<evidence type="ECO:0000313" key="9">
    <source>
        <dbReference type="EMBL" id="MBC8529896.1"/>
    </source>
</evidence>
<evidence type="ECO:0000256" key="5">
    <source>
        <dbReference type="ARBA" id="ARBA00023125"/>
    </source>
</evidence>
<dbReference type="InterPro" id="IPR035642">
    <property type="entry name" value="MraZ_N"/>
</dbReference>
<keyword evidence="2 7" id="KW-0963">Cytoplasm</keyword>
<keyword evidence="6 7" id="KW-0804">Transcription</keyword>
<dbReference type="GO" id="GO:2000143">
    <property type="term" value="P:negative regulation of DNA-templated transcription initiation"/>
    <property type="evidence" value="ECO:0007669"/>
    <property type="project" value="TreeGrafter"/>
</dbReference>
<organism evidence="9 10">
    <name type="scientific">Luoshenia tenuis</name>
    <dbReference type="NCBI Taxonomy" id="2763654"/>
    <lineage>
        <taxon>Bacteria</taxon>
        <taxon>Bacillati</taxon>
        <taxon>Bacillota</taxon>
        <taxon>Clostridia</taxon>
        <taxon>Christensenellales</taxon>
        <taxon>Christensenellaceae</taxon>
        <taxon>Luoshenia</taxon>
    </lineage>
</organism>
<dbReference type="GO" id="GO:0009295">
    <property type="term" value="C:nucleoid"/>
    <property type="evidence" value="ECO:0007669"/>
    <property type="project" value="UniProtKB-SubCell"/>
</dbReference>
<dbReference type="InterPro" id="IPR020603">
    <property type="entry name" value="MraZ_dom"/>
</dbReference>
<evidence type="ECO:0000256" key="2">
    <source>
        <dbReference type="ARBA" id="ARBA00022490"/>
    </source>
</evidence>
<evidence type="ECO:0000256" key="7">
    <source>
        <dbReference type="HAMAP-Rule" id="MF_01008"/>
    </source>
</evidence>
<keyword evidence="10" id="KW-1185">Reference proteome</keyword>
<dbReference type="Proteomes" id="UP000654279">
    <property type="component" value="Unassembled WGS sequence"/>
</dbReference>
<dbReference type="PROSITE" id="PS51740">
    <property type="entry name" value="SPOVT_ABRB"/>
    <property type="match status" value="2"/>
</dbReference>
<reference evidence="9" key="1">
    <citation type="submission" date="2020-08" db="EMBL/GenBank/DDBJ databases">
        <title>Genome public.</title>
        <authorList>
            <person name="Liu C."/>
            <person name="Sun Q."/>
        </authorList>
    </citation>
    <scope>NUCLEOTIDE SEQUENCE</scope>
    <source>
        <strain evidence="9">NSJ-44</strain>
    </source>
</reference>
<name>A0A926HP73_9FIRM</name>
<keyword evidence="5 7" id="KW-0238">DNA-binding</keyword>
<dbReference type="NCBIfam" id="TIGR00242">
    <property type="entry name" value="division/cell wall cluster transcriptional repressor MraZ"/>
    <property type="match status" value="1"/>
</dbReference>
<dbReference type="EMBL" id="JACRSO010000005">
    <property type="protein sequence ID" value="MBC8529896.1"/>
    <property type="molecule type" value="Genomic_DNA"/>
</dbReference>
<dbReference type="InterPro" id="IPR038619">
    <property type="entry name" value="MraZ_sf"/>
</dbReference>
<dbReference type="FunFam" id="3.40.1550.20:FF:000002">
    <property type="entry name" value="Transcriptional regulator MraZ"/>
    <property type="match status" value="1"/>
</dbReference>
<evidence type="ECO:0000256" key="3">
    <source>
        <dbReference type="ARBA" id="ARBA00022737"/>
    </source>
</evidence>
<comment type="caution">
    <text evidence="9">The sequence shown here is derived from an EMBL/GenBank/DDBJ whole genome shotgun (WGS) entry which is preliminary data.</text>
</comment>
<dbReference type="GO" id="GO:0003700">
    <property type="term" value="F:DNA-binding transcription factor activity"/>
    <property type="evidence" value="ECO:0007669"/>
    <property type="project" value="UniProtKB-UniRule"/>
</dbReference>